<keyword evidence="2" id="KW-1003">Cell membrane</keyword>
<evidence type="ECO:0000256" key="5">
    <source>
        <dbReference type="ARBA" id="ARBA00022989"/>
    </source>
</evidence>
<keyword evidence="9" id="KW-1185">Reference proteome</keyword>
<evidence type="ECO:0000313" key="9">
    <source>
        <dbReference type="Proteomes" id="UP001589813"/>
    </source>
</evidence>
<evidence type="ECO:0000256" key="7">
    <source>
        <dbReference type="SAM" id="Phobius"/>
    </source>
</evidence>
<feature type="transmembrane region" description="Helical" evidence="7">
    <location>
        <begin position="120"/>
        <end position="143"/>
    </location>
</feature>
<reference evidence="8 9" key="1">
    <citation type="submission" date="2024-09" db="EMBL/GenBank/DDBJ databases">
        <authorList>
            <person name="Sun Q."/>
            <person name="Mori K."/>
        </authorList>
    </citation>
    <scope>NUCLEOTIDE SEQUENCE [LARGE SCALE GENOMIC DNA]</scope>
    <source>
        <strain evidence="8 9">KCTC 23315</strain>
    </source>
</reference>
<feature type="transmembrane region" description="Helical" evidence="7">
    <location>
        <begin position="209"/>
        <end position="227"/>
    </location>
</feature>
<keyword evidence="5 7" id="KW-1133">Transmembrane helix</keyword>
<keyword evidence="6 7" id="KW-0472">Membrane</keyword>
<comment type="caution">
    <text evidence="8">The sequence shown here is derived from an EMBL/GenBank/DDBJ whole genome shotgun (WGS) entry which is preliminary data.</text>
</comment>
<evidence type="ECO:0000256" key="3">
    <source>
        <dbReference type="ARBA" id="ARBA00022679"/>
    </source>
</evidence>
<feature type="transmembrane region" description="Helical" evidence="7">
    <location>
        <begin position="309"/>
        <end position="328"/>
    </location>
</feature>
<organism evidence="8 9">
    <name type="scientific">Rheinheimera tilapiae</name>
    <dbReference type="NCBI Taxonomy" id="875043"/>
    <lineage>
        <taxon>Bacteria</taxon>
        <taxon>Pseudomonadati</taxon>
        <taxon>Pseudomonadota</taxon>
        <taxon>Gammaproteobacteria</taxon>
        <taxon>Chromatiales</taxon>
        <taxon>Chromatiaceae</taxon>
        <taxon>Rheinheimera</taxon>
    </lineage>
</organism>
<keyword evidence="3" id="KW-0808">Transferase</keyword>
<feature type="transmembrane region" description="Helical" evidence="7">
    <location>
        <begin position="233"/>
        <end position="256"/>
    </location>
</feature>
<dbReference type="RefSeq" id="WP_377247333.1">
    <property type="nucleotide sequence ID" value="NZ_JBHLXP010000005.1"/>
</dbReference>
<comment type="subcellular location">
    <subcellularLocation>
        <location evidence="1">Cell membrane</location>
        <topology evidence="1">Multi-pass membrane protein</topology>
    </subcellularLocation>
</comment>
<evidence type="ECO:0000256" key="1">
    <source>
        <dbReference type="ARBA" id="ARBA00004651"/>
    </source>
</evidence>
<feature type="transmembrane region" description="Helical" evidence="7">
    <location>
        <begin position="67"/>
        <end position="86"/>
    </location>
</feature>
<sequence>MNFLFIFLLSLILTGVLRRYALHKNVMDLPNARSSHSVPTPRGGGLAVVISFSLALAALCFYSQVPLLLGSGLLGAGILVALIGFLDDHGHVNARWRLLVHGVSAIAVVWVSNGLPPLELFGKVIDFGLIGWVLATIAVIWLLNLYNFMDGIDGIAGFEALSACLCVAFLAIEVNAQQWLVDLHFYMAAAVAGFLLWNHPPARIFMGDAGSGFIGFILACFALLSSWQNADLLWCWLIMLGVFIVDATYTLIVRLYRKKPFYQAHRSHAYQHSAQIFGKHWKVSYMVLLINLFWLLPWSWLVVKYAVDGAVALTLAYIPLIYVAHYYGAGRDKS</sequence>
<keyword evidence="4 7" id="KW-0812">Transmembrane</keyword>
<dbReference type="InterPro" id="IPR000715">
    <property type="entry name" value="Glycosyl_transferase_4"/>
</dbReference>
<accession>A0ABV6BH02</accession>
<evidence type="ECO:0000256" key="2">
    <source>
        <dbReference type="ARBA" id="ARBA00022475"/>
    </source>
</evidence>
<dbReference type="PANTHER" id="PTHR22926">
    <property type="entry name" value="PHOSPHO-N-ACETYLMURAMOYL-PENTAPEPTIDE-TRANSFERASE"/>
    <property type="match status" value="1"/>
</dbReference>
<gene>
    <name evidence="8" type="ORF">ACFFJP_17655</name>
</gene>
<feature type="transmembrane region" description="Helical" evidence="7">
    <location>
        <begin position="155"/>
        <end position="172"/>
    </location>
</feature>
<name>A0ABV6BH02_9GAMM</name>
<evidence type="ECO:0000313" key="8">
    <source>
        <dbReference type="EMBL" id="MFC0050130.1"/>
    </source>
</evidence>
<evidence type="ECO:0000256" key="6">
    <source>
        <dbReference type="ARBA" id="ARBA00023136"/>
    </source>
</evidence>
<dbReference type="PANTHER" id="PTHR22926:SF3">
    <property type="entry name" value="UNDECAPRENYL-PHOSPHATE ALPHA-N-ACETYLGLUCOSAMINYL 1-PHOSPHATE TRANSFERASE"/>
    <property type="match status" value="1"/>
</dbReference>
<feature type="transmembrane region" description="Helical" evidence="7">
    <location>
        <begin position="43"/>
        <end position="62"/>
    </location>
</feature>
<dbReference type="Proteomes" id="UP001589813">
    <property type="component" value="Unassembled WGS sequence"/>
</dbReference>
<evidence type="ECO:0000256" key="4">
    <source>
        <dbReference type="ARBA" id="ARBA00022692"/>
    </source>
</evidence>
<dbReference type="EMBL" id="JBHLXP010000005">
    <property type="protein sequence ID" value="MFC0050130.1"/>
    <property type="molecule type" value="Genomic_DNA"/>
</dbReference>
<dbReference type="Pfam" id="PF00953">
    <property type="entry name" value="Glycos_transf_4"/>
    <property type="match status" value="1"/>
</dbReference>
<protein>
    <submittedName>
        <fullName evidence="8">Glycosyltransferase family 4 protein</fullName>
    </submittedName>
</protein>
<proteinExistence type="predicted"/>
<dbReference type="CDD" id="cd06854">
    <property type="entry name" value="GT_WbpL_WbcO_like"/>
    <property type="match status" value="1"/>
</dbReference>
<feature type="transmembrane region" description="Helical" evidence="7">
    <location>
        <begin position="283"/>
        <end position="303"/>
    </location>
</feature>